<dbReference type="SUPFAM" id="SSF47413">
    <property type="entry name" value="lambda repressor-like DNA-binding domains"/>
    <property type="match status" value="1"/>
</dbReference>
<dbReference type="PROSITE" id="PS50943">
    <property type="entry name" value="HTH_CROC1"/>
    <property type="match status" value="1"/>
</dbReference>
<dbReference type="OrthoDB" id="9796786at2"/>
<keyword evidence="3" id="KW-1185">Reference proteome</keyword>
<evidence type="ECO:0000259" key="1">
    <source>
        <dbReference type="PROSITE" id="PS50943"/>
    </source>
</evidence>
<proteinExistence type="predicted"/>
<dbReference type="InterPro" id="IPR001387">
    <property type="entry name" value="Cro/C1-type_HTH"/>
</dbReference>
<dbReference type="Proteomes" id="UP000019184">
    <property type="component" value="Unassembled WGS sequence"/>
</dbReference>
<name>A0A7U7G9M9_9GAMM</name>
<feature type="domain" description="HTH cro/C1-type" evidence="1">
    <location>
        <begin position="61"/>
        <end position="114"/>
    </location>
</feature>
<dbReference type="SMART" id="SM00530">
    <property type="entry name" value="HTH_XRE"/>
    <property type="match status" value="1"/>
</dbReference>
<dbReference type="Gene3D" id="1.10.260.40">
    <property type="entry name" value="lambda repressor-like DNA-binding domains"/>
    <property type="match status" value="1"/>
</dbReference>
<organism evidence="2 3">
    <name type="scientific">Candidatus Contendobacter odensis Run_B_J11</name>
    <dbReference type="NCBI Taxonomy" id="1400861"/>
    <lineage>
        <taxon>Bacteria</taxon>
        <taxon>Pseudomonadati</taxon>
        <taxon>Pseudomonadota</taxon>
        <taxon>Gammaproteobacteria</taxon>
        <taxon>Candidatus Competibacteraceae</taxon>
        <taxon>Candidatus Contendibacter</taxon>
    </lineage>
</organism>
<dbReference type="InterPro" id="IPR010982">
    <property type="entry name" value="Lambda_DNA-bd_dom_sf"/>
</dbReference>
<dbReference type="GO" id="GO:0006355">
    <property type="term" value="P:regulation of DNA-templated transcription"/>
    <property type="evidence" value="ECO:0007669"/>
    <property type="project" value="InterPro"/>
</dbReference>
<reference evidence="2 3" key="1">
    <citation type="journal article" date="2014" name="ISME J.">
        <title>Candidatus Competibacter-lineage genomes retrieved from metagenomes reveal functional metabolic diversity.</title>
        <authorList>
            <person name="McIlroy S.J."/>
            <person name="Albertsen M."/>
            <person name="Andresen E.K."/>
            <person name="Saunders A.M."/>
            <person name="Kristiansen R."/>
            <person name="Stokholm-Bjerregaard M."/>
            <person name="Nielsen K.L."/>
            <person name="Nielsen P.H."/>
        </authorList>
    </citation>
    <scope>NUCLEOTIDE SEQUENCE [LARGE SCALE GENOMIC DNA]</scope>
    <source>
        <strain evidence="2 3">Run_B_J11</strain>
    </source>
</reference>
<dbReference type="AlphaFoldDB" id="A0A7U7G9M9"/>
<sequence length="125" mass="14454">MDIKPIKTELDYQAALKEIEVLMDAYPETPEGDRLDVMTTLVEAFEAKHYPIEAPDPIEAILHRMEALGIDRRDLEKMIGTRARVSEVLNRKRPLTISMIRRISDKMHISANVLIRPYRLQAEVK</sequence>
<comment type="caution">
    <text evidence="2">The sequence shown here is derived from an EMBL/GenBank/DDBJ whole genome shotgun (WGS) entry which is preliminary data.</text>
</comment>
<dbReference type="GO" id="GO:0001046">
    <property type="term" value="F:core promoter sequence-specific DNA binding"/>
    <property type="evidence" value="ECO:0007669"/>
    <property type="project" value="TreeGrafter"/>
</dbReference>
<dbReference type="InterPro" id="IPR039060">
    <property type="entry name" value="Antitox_HigA"/>
</dbReference>
<dbReference type="RefSeq" id="WP_034431145.1">
    <property type="nucleotide sequence ID" value="NZ_CBTK010000048.1"/>
</dbReference>
<protein>
    <submittedName>
        <fullName evidence="2">Helix-turn-helix domain protein</fullName>
    </submittedName>
</protein>
<evidence type="ECO:0000313" key="3">
    <source>
        <dbReference type="Proteomes" id="UP000019184"/>
    </source>
</evidence>
<dbReference type="PANTHER" id="PTHR40455:SF1">
    <property type="entry name" value="ANTITOXIN HIGA"/>
    <property type="match status" value="1"/>
</dbReference>
<dbReference type="PANTHER" id="PTHR40455">
    <property type="entry name" value="ANTITOXIN HIGA"/>
    <property type="match status" value="1"/>
</dbReference>
<evidence type="ECO:0000313" key="2">
    <source>
        <dbReference type="EMBL" id="CDH44030.1"/>
    </source>
</evidence>
<dbReference type="EMBL" id="CBTK010000048">
    <property type="protein sequence ID" value="CDH44030.1"/>
    <property type="molecule type" value="Genomic_DNA"/>
</dbReference>
<accession>A0A7U7G9M9</accession>
<gene>
    <name evidence="2" type="ORF">BN874_1410018</name>
</gene>